<reference evidence="7 8" key="2">
    <citation type="journal article" date="2019" name="Extremophiles">
        <title>Biogeography of thermophiles and predominance of Thermus scotoductus in domestic water heaters.</title>
        <authorList>
            <person name="Wilpiszeski R.L."/>
            <person name="Zhang Z."/>
            <person name="House C.H."/>
        </authorList>
    </citation>
    <scope>NUCLEOTIDE SEQUENCE [LARGE SCALE GENOMIC DNA]</scope>
    <source>
        <strain evidence="5 9">1_S1</strain>
        <strain evidence="4 10">24_S24</strain>
        <strain evidence="3 7">27_S27</strain>
        <strain evidence="2 8">32_S32</strain>
    </source>
</reference>
<evidence type="ECO:0000313" key="7">
    <source>
        <dbReference type="Proteomes" id="UP000286712"/>
    </source>
</evidence>
<dbReference type="Proteomes" id="UP000286910">
    <property type="component" value="Unassembled WGS sequence"/>
</dbReference>
<dbReference type="Proteomes" id="UP000288051">
    <property type="component" value="Unassembled WGS sequence"/>
</dbReference>
<dbReference type="EMBL" id="PELW01000352">
    <property type="protein sequence ID" value="RTH22820.1"/>
    <property type="molecule type" value="Genomic_DNA"/>
</dbReference>
<sequence length="120" mass="14034">MRRIFGMLPLLVLAWALEVNPSGSMELRITATLSFNLFPQAVVVERLPEPQGLLVVYRYSQAEAIFRYHDQDLRRRGWVRVKYEVKKDEWKAEYKKGKAKAKLSVKDKKGRVEVRLKEGD</sequence>
<reference evidence="1 6" key="1">
    <citation type="submission" date="2015-09" db="EMBL/GenBank/DDBJ databases">
        <title>Draft genome sequence of Thermus scotoductus strain K1 isolated from a geothermal spring in Nagorno-Karabakh, Armenia.</title>
        <authorList>
            <person name="Saghatelyan A."/>
            <person name="Poghosyan L."/>
            <person name="Panosyan H."/>
            <person name="Birkeland N.-K."/>
        </authorList>
    </citation>
    <scope>NUCLEOTIDE SEQUENCE [LARGE SCALE GENOMIC DNA]</scope>
    <source>
        <strain evidence="1 6">K1</strain>
    </source>
</reference>
<dbReference type="EMBL" id="PEMW01000003">
    <property type="protein sequence ID" value="RTI61985.1"/>
    <property type="molecule type" value="Genomic_DNA"/>
</dbReference>
<dbReference type="Proteomes" id="UP000287467">
    <property type="component" value="Unassembled WGS sequence"/>
</dbReference>
<dbReference type="EMBL" id="PELR01000111">
    <property type="protein sequence ID" value="RTH04651.1"/>
    <property type="molecule type" value="Genomic_DNA"/>
</dbReference>
<evidence type="ECO:0000313" key="3">
    <source>
        <dbReference type="EMBL" id="RTH22820.1"/>
    </source>
</evidence>
<dbReference type="Proteomes" id="UP000286712">
    <property type="component" value="Unassembled WGS sequence"/>
</dbReference>
<evidence type="ECO:0000313" key="10">
    <source>
        <dbReference type="Proteomes" id="UP000288051"/>
    </source>
</evidence>
<evidence type="ECO:0000313" key="2">
    <source>
        <dbReference type="EMBL" id="RTH04651.1"/>
    </source>
</evidence>
<evidence type="ECO:0000313" key="5">
    <source>
        <dbReference type="EMBL" id="RTI61985.1"/>
    </source>
</evidence>
<dbReference type="AlphaFoldDB" id="A0A0N0ZR28"/>
<proteinExistence type="predicted"/>
<evidence type="ECO:0000313" key="9">
    <source>
        <dbReference type="Proteomes" id="UP000287467"/>
    </source>
</evidence>
<evidence type="ECO:0000313" key="8">
    <source>
        <dbReference type="Proteomes" id="UP000286910"/>
    </source>
</evidence>
<evidence type="ECO:0000313" key="6">
    <source>
        <dbReference type="Proteomes" id="UP000053099"/>
    </source>
</evidence>
<accession>A0A0N0ZR28</accession>
<evidence type="ECO:0000313" key="1">
    <source>
        <dbReference type="EMBL" id="KPD25445.1"/>
    </source>
</evidence>
<dbReference type="EMBL" id="PELZ01000446">
    <property type="protein sequence ID" value="RTH32483.1"/>
    <property type="molecule type" value="Genomic_DNA"/>
</dbReference>
<organism evidence="1 6">
    <name type="scientific">Thermus scotoductus</name>
    <dbReference type="NCBI Taxonomy" id="37636"/>
    <lineage>
        <taxon>Bacteria</taxon>
        <taxon>Thermotogati</taxon>
        <taxon>Deinococcota</taxon>
        <taxon>Deinococci</taxon>
        <taxon>Thermales</taxon>
        <taxon>Thermaceae</taxon>
        <taxon>Thermus</taxon>
    </lineage>
</organism>
<protein>
    <submittedName>
        <fullName evidence="1">Uncharacterized protein</fullName>
    </submittedName>
</protein>
<comment type="caution">
    <text evidence="1">The sequence shown here is derived from an EMBL/GenBank/DDBJ whole genome shotgun (WGS) entry which is preliminary data.</text>
</comment>
<dbReference type="Proteomes" id="UP000053099">
    <property type="component" value="Unassembled WGS sequence"/>
</dbReference>
<gene>
    <name evidence="1" type="ORF">AN926_12475</name>
    <name evidence="5" type="ORF">CSW14_00110</name>
    <name evidence="4" type="ORF">CSW37_11745</name>
    <name evidence="3" type="ORF">CSW40_10235</name>
    <name evidence="2" type="ORF">CSW45_04985</name>
</gene>
<dbReference type="EMBL" id="LJJR01000051">
    <property type="protein sequence ID" value="KPD25445.1"/>
    <property type="molecule type" value="Genomic_DNA"/>
</dbReference>
<name>A0A0N0ZR28_THESC</name>
<evidence type="ECO:0000313" key="4">
    <source>
        <dbReference type="EMBL" id="RTH32483.1"/>
    </source>
</evidence>
<dbReference type="PATRIC" id="fig|37636.3.peg.2201"/>